<reference evidence="1 2" key="1">
    <citation type="submission" date="2016-03" db="EMBL/GenBank/DDBJ databases">
        <title>Draft Genome Sequence of the Strain BR 10245 (Bradyrhizobium sp.) isolated from nodules of Centrolobium paraense.</title>
        <authorList>
            <person name="Simoes-Araujo J.L.Sr."/>
            <person name="Barauna A.C."/>
            <person name="Silva K."/>
            <person name="Zilli J.E."/>
        </authorList>
    </citation>
    <scope>NUCLEOTIDE SEQUENCE [LARGE SCALE GENOMIC DNA]</scope>
    <source>
        <strain evidence="1 2">BR 10245</strain>
    </source>
</reference>
<dbReference type="OrthoDB" id="9811332at2"/>
<protein>
    <recommendedName>
        <fullName evidence="3">Methyltransferase</fullName>
    </recommendedName>
</protein>
<evidence type="ECO:0008006" key="3">
    <source>
        <dbReference type="Google" id="ProtNLM"/>
    </source>
</evidence>
<dbReference type="Proteomes" id="UP000076959">
    <property type="component" value="Unassembled WGS sequence"/>
</dbReference>
<dbReference type="Gene3D" id="3.40.50.150">
    <property type="entry name" value="Vaccinia Virus protein VP39"/>
    <property type="match status" value="1"/>
</dbReference>
<dbReference type="InterPro" id="IPR008884">
    <property type="entry name" value="TylF_MeTrfase"/>
</dbReference>
<comment type="caution">
    <text evidence="1">The sequence shown here is derived from an EMBL/GenBank/DDBJ whole genome shotgun (WGS) entry which is preliminary data.</text>
</comment>
<dbReference type="InterPro" id="IPR029063">
    <property type="entry name" value="SAM-dependent_MTases_sf"/>
</dbReference>
<dbReference type="Pfam" id="PF05711">
    <property type="entry name" value="TylF"/>
    <property type="match status" value="1"/>
</dbReference>
<accession>A0A176Z6V3</accession>
<evidence type="ECO:0000313" key="1">
    <source>
        <dbReference type="EMBL" id="OAF16451.1"/>
    </source>
</evidence>
<dbReference type="PANTHER" id="PTHR40036">
    <property type="entry name" value="MACROCIN O-METHYLTRANSFERASE"/>
    <property type="match status" value="1"/>
</dbReference>
<organism evidence="1 2">
    <name type="scientific">Bradyrhizobium centrolobii</name>
    <dbReference type="NCBI Taxonomy" id="1505087"/>
    <lineage>
        <taxon>Bacteria</taxon>
        <taxon>Pseudomonadati</taxon>
        <taxon>Pseudomonadota</taxon>
        <taxon>Alphaproteobacteria</taxon>
        <taxon>Hyphomicrobiales</taxon>
        <taxon>Nitrobacteraceae</taxon>
        <taxon>Bradyrhizobium</taxon>
    </lineage>
</organism>
<dbReference type="AlphaFoldDB" id="A0A176Z6V3"/>
<dbReference type="EMBL" id="LUUB01000015">
    <property type="protein sequence ID" value="OAF16451.1"/>
    <property type="molecule type" value="Genomic_DNA"/>
</dbReference>
<dbReference type="RefSeq" id="WP_063696162.1">
    <property type="nucleotide sequence ID" value="NZ_LUUB01000015.1"/>
</dbReference>
<keyword evidence="2" id="KW-1185">Reference proteome</keyword>
<evidence type="ECO:0000313" key="2">
    <source>
        <dbReference type="Proteomes" id="UP000076959"/>
    </source>
</evidence>
<sequence length="226" mass="25877">MDEIASDLRSLSDELDHRHRQQRKVQFLLDIRGYLAMNRLVGDYVEFGLFRGEMMFSAHHILDRLGVITRYVGFESFAGEPEMTKQERSMLPFLKPGDYCADEQATREFLEKNIGPERLRIVKGDFRNESTRGEEPSQPVAVGVIDCNLPSSIEAACSALLPRIVPGGVLFLDDYFLNIGKRGLWHTQALTDVARRSDRRLVYFQTYPPCARAYIAFDAPERNRPC</sequence>
<dbReference type="PANTHER" id="PTHR40036:SF1">
    <property type="entry name" value="MACROCIN O-METHYLTRANSFERASE"/>
    <property type="match status" value="1"/>
</dbReference>
<proteinExistence type="predicted"/>
<name>A0A176Z6V3_9BRAD</name>
<gene>
    <name evidence="1" type="ORF">AYJ54_38245</name>
</gene>